<gene>
    <name evidence="2" type="primary">creD</name>
    <name evidence="2" type="ORF">SBP02_18790</name>
</gene>
<keyword evidence="3" id="KW-1185">Reference proteome</keyword>
<dbReference type="NCBIfam" id="NF008712">
    <property type="entry name" value="PRK11715.1-1"/>
    <property type="match status" value="1"/>
</dbReference>
<sequence length="452" mass="49977">MNRPLAFKLGAIALLILLLLIPLSMIGGLVSERQLQRDAVLQDIARSSSYRQQLTGPILVLPYTKVLHEWKTQAKTGERYLEERQVRGRLYFLPERFELNGQVVTELRARGIYQARLYHSDNQVSGLFKLPARLGLGDDLGLYQFERPFLAVGISDIRGIGNALQLRLNGASLDFQPGSGDERLGAGVHVPLPALDSQGGQRLEFAFDLKLQGTEQLSVVPVGRDSRVRLQADWPHPSFVGEYLPNQREVSDQGFTAQWQTSFFATNLEQSLQACVRKDNCQELFGRRFGVSFVDPVDQYLKSDRAIKYALLFISLTFAVFFLFEVLKRLAVHPLQYALVGLSLALFYLLLLSLSEHLGFALAYGLSASACVALNAFYVSHVLHGRLRGGAFGLLLAALYGLLYGLLSAEDYALLMGSLLVFGVLGCVMVLTRNLDWYGVGKSGASAPASTL</sequence>
<feature type="transmembrane region" description="Helical" evidence="1">
    <location>
        <begin position="334"/>
        <end position="352"/>
    </location>
</feature>
<dbReference type="PANTHER" id="PTHR30092">
    <property type="entry name" value="INNER MEMBRANE PROTEIN CRED"/>
    <property type="match status" value="1"/>
</dbReference>
<name>A0ABZ0PWB9_9PSED</name>
<feature type="transmembrane region" description="Helical" evidence="1">
    <location>
        <begin position="358"/>
        <end position="378"/>
    </location>
</feature>
<evidence type="ECO:0000256" key="1">
    <source>
        <dbReference type="SAM" id="Phobius"/>
    </source>
</evidence>
<evidence type="ECO:0000313" key="3">
    <source>
        <dbReference type="Proteomes" id="UP001305928"/>
    </source>
</evidence>
<feature type="transmembrane region" description="Helical" evidence="1">
    <location>
        <begin position="309"/>
        <end position="327"/>
    </location>
</feature>
<protein>
    <submittedName>
        <fullName evidence="2">Cell envelope integrity protein CreD</fullName>
    </submittedName>
</protein>
<proteinExistence type="predicted"/>
<dbReference type="RefSeq" id="WP_318643917.1">
    <property type="nucleotide sequence ID" value="NZ_CP137892.1"/>
</dbReference>
<dbReference type="PANTHER" id="PTHR30092:SF0">
    <property type="entry name" value="INNER MEMBRANE PROTEIN CRED"/>
    <property type="match status" value="1"/>
</dbReference>
<keyword evidence="1" id="KW-1133">Transmembrane helix</keyword>
<organism evidence="2 3">
    <name type="scientific">Pseudomonas benzenivorans</name>
    <dbReference type="NCBI Taxonomy" id="556533"/>
    <lineage>
        <taxon>Bacteria</taxon>
        <taxon>Pseudomonadati</taxon>
        <taxon>Pseudomonadota</taxon>
        <taxon>Gammaproteobacteria</taxon>
        <taxon>Pseudomonadales</taxon>
        <taxon>Pseudomonadaceae</taxon>
        <taxon>Pseudomonas</taxon>
    </lineage>
</organism>
<keyword evidence="1" id="KW-0472">Membrane</keyword>
<feature type="transmembrane region" description="Helical" evidence="1">
    <location>
        <begin position="413"/>
        <end position="432"/>
    </location>
</feature>
<dbReference type="InterPro" id="IPR010364">
    <property type="entry name" value="Uncharacterised_IM_CreD"/>
</dbReference>
<dbReference type="EMBL" id="CP137892">
    <property type="protein sequence ID" value="WPC04779.1"/>
    <property type="molecule type" value="Genomic_DNA"/>
</dbReference>
<accession>A0ABZ0PWB9</accession>
<dbReference type="Pfam" id="PF06123">
    <property type="entry name" value="CreD"/>
    <property type="match status" value="1"/>
</dbReference>
<feature type="transmembrane region" description="Helical" evidence="1">
    <location>
        <begin position="390"/>
        <end position="407"/>
    </location>
</feature>
<reference evidence="2 3" key="1">
    <citation type="submission" date="2023-11" db="EMBL/GenBank/DDBJ databases">
        <title>Complete genome of Pseudomonas benzenivorans BA3361.</title>
        <authorList>
            <person name="Shin S.Y."/>
            <person name="Song J."/>
            <person name="Kang H."/>
        </authorList>
    </citation>
    <scope>NUCLEOTIDE SEQUENCE [LARGE SCALE GENOMIC DNA]</scope>
    <source>
        <strain evidence="2 3">HNIBRBA3361</strain>
    </source>
</reference>
<keyword evidence="1" id="KW-0812">Transmembrane</keyword>
<evidence type="ECO:0000313" key="2">
    <source>
        <dbReference type="EMBL" id="WPC04779.1"/>
    </source>
</evidence>
<dbReference type="PIRSF" id="PIRSF004548">
    <property type="entry name" value="CreD"/>
    <property type="match status" value="1"/>
</dbReference>
<dbReference type="Proteomes" id="UP001305928">
    <property type="component" value="Chromosome"/>
</dbReference>